<dbReference type="STRING" id="2082308.A0A2K1QWX8"/>
<dbReference type="InterPro" id="IPR035518">
    <property type="entry name" value="DPG_synthase"/>
</dbReference>
<evidence type="ECO:0000259" key="14">
    <source>
        <dbReference type="Pfam" id="PF00535"/>
    </source>
</evidence>
<evidence type="ECO:0000256" key="2">
    <source>
        <dbReference type="ARBA" id="ARBA00004922"/>
    </source>
</evidence>
<evidence type="ECO:0000256" key="13">
    <source>
        <dbReference type="SAM" id="Phobius"/>
    </source>
</evidence>
<evidence type="ECO:0000256" key="12">
    <source>
        <dbReference type="ARBA" id="ARBA00045097"/>
    </source>
</evidence>
<dbReference type="InterPro" id="IPR001173">
    <property type="entry name" value="Glyco_trans_2-like"/>
</dbReference>
<comment type="pathway">
    <text evidence="2">Protein modification; protein glycosylation.</text>
</comment>
<dbReference type="InParanoid" id="A0A2K1QWX8"/>
<dbReference type="Proteomes" id="UP000243797">
    <property type="component" value="Unassembled WGS sequence"/>
</dbReference>
<dbReference type="OrthoDB" id="3784at2759"/>
<reference evidence="15 16" key="1">
    <citation type="submission" date="2017-06" db="EMBL/GenBank/DDBJ databases">
        <title>Draft genome sequence of a variant of Elsinoe murrayae.</title>
        <authorList>
            <person name="Cheng Q."/>
        </authorList>
    </citation>
    <scope>NUCLEOTIDE SEQUENCE [LARGE SCALE GENOMIC DNA]</scope>
    <source>
        <strain evidence="15 16">CQ-2017a</strain>
    </source>
</reference>
<protein>
    <recommendedName>
        <fullName evidence="4">dolichyl-phosphate beta-glucosyltransferase</fullName>
        <ecNumber evidence="4">2.4.1.117</ecNumber>
    </recommendedName>
</protein>
<keyword evidence="6" id="KW-0808">Transferase</keyword>
<gene>
    <name evidence="15" type="ORF">CAC42_7410</name>
</gene>
<dbReference type="FunCoup" id="A0A2K1QWX8">
    <property type="interactions" value="618"/>
</dbReference>
<dbReference type="EMBL" id="NKHZ01000031">
    <property type="protein sequence ID" value="PNS19566.1"/>
    <property type="molecule type" value="Genomic_DNA"/>
</dbReference>
<keyword evidence="10 13" id="KW-1133">Transmembrane helix</keyword>
<feature type="domain" description="Glycosyltransferase 2-like" evidence="14">
    <location>
        <begin position="111"/>
        <end position="187"/>
    </location>
</feature>
<evidence type="ECO:0000256" key="4">
    <source>
        <dbReference type="ARBA" id="ARBA00012583"/>
    </source>
</evidence>
<dbReference type="GO" id="GO:0004581">
    <property type="term" value="F:dolichyl-phosphate beta-glucosyltransferase activity"/>
    <property type="evidence" value="ECO:0007669"/>
    <property type="project" value="UniProtKB-EC"/>
</dbReference>
<name>A0A2K1QWX8_9PEZI</name>
<dbReference type="PANTHER" id="PTHR10859:SF91">
    <property type="entry name" value="DOLICHYL-PHOSPHATE BETA-GLUCOSYLTRANSFERASE"/>
    <property type="match status" value="1"/>
</dbReference>
<comment type="subcellular location">
    <subcellularLocation>
        <location evidence="1">Endoplasmic reticulum membrane</location>
        <topology evidence="1">Single-pass membrane protein</topology>
    </subcellularLocation>
</comment>
<evidence type="ECO:0000313" key="16">
    <source>
        <dbReference type="Proteomes" id="UP000243797"/>
    </source>
</evidence>
<evidence type="ECO:0000256" key="8">
    <source>
        <dbReference type="ARBA" id="ARBA00022824"/>
    </source>
</evidence>
<feature type="domain" description="Glycosyltransferase 2-like" evidence="14">
    <location>
        <begin position="221"/>
        <end position="271"/>
    </location>
</feature>
<proteinExistence type="inferred from homology"/>
<evidence type="ECO:0000256" key="9">
    <source>
        <dbReference type="ARBA" id="ARBA00022968"/>
    </source>
</evidence>
<keyword evidence="7 13" id="KW-0812">Transmembrane</keyword>
<evidence type="ECO:0000256" key="6">
    <source>
        <dbReference type="ARBA" id="ARBA00022679"/>
    </source>
</evidence>
<evidence type="ECO:0000256" key="11">
    <source>
        <dbReference type="ARBA" id="ARBA00023136"/>
    </source>
</evidence>
<evidence type="ECO:0000313" key="15">
    <source>
        <dbReference type="EMBL" id="PNS19566.1"/>
    </source>
</evidence>
<dbReference type="CDD" id="cd04188">
    <property type="entry name" value="DPG_synthase"/>
    <property type="match status" value="1"/>
</dbReference>
<accession>A0A2K1QWX8</accession>
<dbReference type="SUPFAM" id="SSF53448">
    <property type="entry name" value="Nucleotide-diphospho-sugar transferases"/>
    <property type="match status" value="1"/>
</dbReference>
<keyword evidence="5" id="KW-0328">Glycosyltransferase</keyword>
<dbReference type="InterPro" id="IPR029044">
    <property type="entry name" value="Nucleotide-diphossugar_trans"/>
</dbReference>
<dbReference type="EC" id="2.4.1.117" evidence="4"/>
<feature type="transmembrane region" description="Helical" evidence="13">
    <location>
        <begin position="23"/>
        <end position="46"/>
    </location>
</feature>
<evidence type="ECO:0000256" key="5">
    <source>
        <dbReference type="ARBA" id="ARBA00022676"/>
    </source>
</evidence>
<keyword evidence="16" id="KW-1185">Reference proteome</keyword>
<comment type="similarity">
    <text evidence="3">Belongs to the glycosyltransferase 2 family.</text>
</comment>
<dbReference type="AlphaFoldDB" id="A0A2K1QWX8"/>
<keyword evidence="8" id="KW-0256">Endoplasmic reticulum</keyword>
<evidence type="ECO:0000256" key="10">
    <source>
        <dbReference type="ARBA" id="ARBA00022989"/>
    </source>
</evidence>
<dbReference type="Pfam" id="PF00535">
    <property type="entry name" value="Glycos_transf_2"/>
    <property type="match status" value="2"/>
</dbReference>
<organism evidence="15 16">
    <name type="scientific">Sphaceloma murrayae</name>
    <dbReference type="NCBI Taxonomy" id="2082308"/>
    <lineage>
        <taxon>Eukaryota</taxon>
        <taxon>Fungi</taxon>
        <taxon>Dikarya</taxon>
        <taxon>Ascomycota</taxon>
        <taxon>Pezizomycotina</taxon>
        <taxon>Dothideomycetes</taxon>
        <taxon>Dothideomycetidae</taxon>
        <taxon>Myriangiales</taxon>
        <taxon>Elsinoaceae</taxon>
        <taxon>Sphaceloma</taxon>
    </lineage>
</organism>
<dbReference type="GO" id="GO:0006487">
    <property type="term" value="P:protein N-linked glycosylation"/>
    <property type="evidence" value="ECO:0007669"/>
    <property type="project" value="TreeGrafter"/>
</dbReference>
<evidence type="ECO:0000256" key="1">
    <source>
        <dbReference type="ARBA" id="ARBA00004389"/>
    </source>
</evidence>
<evidence type="ECO:0000256" key="7">
    <source>
        <dbReference type="ARBA" id="ARBA00022692"/>
    </source>
</evidence>
<sequence>MDEQAIAELQEIVANAGIFKWPLYAIIGIPLWAMLAGLSYLGLLIASPIPRAARKTEKEYVAVLPDGSVSAPTPLPSWHEDYMARKMVAKRQGKSTAATHTASEPEVFMTLVVPAFNEEDRLVQMLEEAVVYLEKAYPTDMTKGTSNGTLPEVLKTNNYKGGWEILVVSDGSTDKTADVALDFAKKHKLFDSATENGATAPVSKFSKTSQVAPVGSPAGTLRVIKLENNRGKGGATMHGMRHARGEYVVFADADGASRFSDLAGLVDGCEKVRDSQGRAVGIGSRAHLVGSEAVVKRSFLRNALMHTFHVFLWLMTPPKTASIKDTQCGFKLFTRSALPYIVPYMHNEGWIFDVEMLMLAEAAKIPMIEVSIGWHEVKGSKLNVVWDSLGMAWGLAVLRLAWMFGIYSRDF</sequence>
<comment type="caution">
    <text evidence="15">The sequence shown here is derived from an EMBL/GenBank/DDBJ whole genome shotgun (WGS) entry which is preliminary data.</text>
</comment>
<evidence type="ECO:0000256" key="3">
    <source>
        <dbReference type="ARBA" id="ARBA00006739"/>
    </source>
</evidence>
<keyword evidence="9" id="KW-0735">Signal-anchor</keyword>
<dbReference type="GO" id="GO:0005789">
    <property type="term" value="C:endoplasmic reticulum membrane"/>
    <property type="evidence" value="ECO:0007669"/>
    <property type="project" value="UniProtKB-SubCell"/>
</dbReference>
<comment type="catalytic activity">
    <reaction evidence="12">
        <text>a di-trans,poly-cis-dolichyl phosphate + UDP-alpha-D-glucose = a di-trans,poly-cis-dolichyl beta-D-glucosyl phosphate + UDP</text>
        <dbReference type="Rhea" id="RHEA:15401"/>
        <dbReference type="Rhea" id="RHEA-COMP:19498"/>
        <dbReference type="Rhea" id="RHEA-COMP:19502"/>
        <dbReference type="ChEBI" id="CHEBI:57525"/>
        <dbReference type="ChEBI" id="CHEBI:57683"/>
        <dbReference type="ChEBI" id="CHEBI:58223"/>
        <dbReference type="ChEBI" id="CHEBI:58885"/>
        <dbReference type="EC" id="2.4.1.117"/>
    </reaction>
    <physiologicalReaction direction="left-to-right" evidence="12">
        <dbReference type="Rhea" id="RHEA:15402"/>
    </physiologicalReaction>
</comment>
<dbReference type="Gene3D" id="3.90.550.10">
    <property type="entry name" value="Spore Coat Polysaccharide Biosynthesis Protein SpsA, Chain A"/>
    <property type="match status" value="1"/>
</dbReference>
<keyword evidence="11 13" id="KW-0472">Membrane</keyword>
<dbReference type="PANTHER" id="PTHR10859">
    <property type="entry name" value="GLYCOSYL TRANSFERASE"/>
    <property type="match status" value="1"/>
</dbReference>